<evidence type="ECO:0000313" key="3">
    <source>
        <dbReference type="Proteomes" id="UP000504633"/>
    </source>
</evidence>
<dbReference type="InterPro" id="IPR002181">
    <property type="entry name" value="Fibrinogen_a/b/g_C_dom"/>
</dbReference>
<dbReference type="PANTHER" id="PTHR19143:SF458">
    <property type="entry name" value="FIBRINOGEN C-TERMINAL DOMAIN-CONTAINING PROTEIN-RELATED"/>
    <property type="match status" value="1"/>
</dbReference>
<feature type="coiled-coil region" evidence="1">
    <location>
        <begin position="97"/>
        <end position="124"/>
    </location>
</feature>
<dbReference type="GeneID" id="111598432"/>
<gene>
    <name evidence="4" type="primary">LOC111598432</name>
</gene>
<proteinExistence type="predicted"/>
<dbReference type="InterPro" id="IPR014716">
    <property type="entry name" value="Fibrinogen_a/b/g_C_1"/>
</dbReference>
<dbReference type="Proteomes" id="UP000504633">
    <property type="component" value="Unplaced"/>
</dbReference>
<name>A0A6J1LR83_DROHY</name>
<feature type="coiled-coil region" evidence="1">
    <location>
        <begin position="174"/>
        <end position="264"/>
    </location>
</feature>
<reference evidence="4" key="1">
    <citation type="submission" date="2025-08" db="UniProtKB">
        <authorList>
            <consortium name="RefSeq"/>
        </authorList>
    </citation>
    <scope>IDENTIFICATION</scope>
    <source>
        <strain evidence="4">15085-1641.00</strain>
        <tissue evidence="4">Whole body</tissue>
    </source>
</reference>
<dbReference type="Gene3D" id="3.90.215.10">
    <property type="entry name" value="Gamma Fibrinogen, chain A, domain 1"/>
    <property type="match status" value="1"/>
</dbReference>
<keyword evidence="1" id="KW-0175">Coiled coil</keyword>
<keyword evidence="3" id="KW-1185">Reference proteome</keyword>
<evidence type="ECO:0000259" key="2">
    <source>
        <dbReference type="PROSITE" id="PS51406"/>
    </source>
</evidence>
<dbReference type="InterPro" id="IPR050373">
    <property type="entry name" value="Fibrinogen_C-term_domain"/>
</dbReference>
<dbReference type="OrthoDB" id="7836154at2759"/>
<dbReference type="SUPFAM" id="SSF56496">
    <property type="entry name" value="Fibrinogen C-terminal domain-like"/>
    <property type="match status" value="1"/>
</dbReference>
<dbReference type="Pfam" id="PF00147">
    <property type="entry name" value="Fibrinogen_C"/>
    <property type="match status" value="1"/>
</dbReference>
<sequence length="386" mass="44841">MDMGELQSRNLQSEFSVKCFGIIQSLLQDIEIKKEKFVTVVQGKDNKLSELQGKYDQVQMKLAVAETVARQKESQILQQRDLCNSHRNNSHIKDELLTAYRQHVKDKAAEIAELQKELKEQAEILFNFTSQTKQKDAQIEQLQAIQLIQDENMSKSAAQIEQLKSQLETKDTFIESLQSKILSYNIKAEELQSNLKNRDAQIEKLQAELKKKLEERDAFSLQLNASELLNEQKISEVSHLRSELNQTQLQLSKYEDQLDNVQLINCYWYGNSSAIRQIRAPGIKPFDVLCDSQLAGQGWAVIQRRFDGSENFYRNWSEYRDGFGDLHGEFFIGLEKIYRLTLAQPNELYVHLEDFNNSVYYAKYSDFGIASESEKCRRRALLWQKS</sequence>
<dbReference type="AlphaFoldDB" id="A0A6J1LR83"/>
<evidence type="ECO:0000256" key="1">
    <source>
        <dbReference type="SAM" id="Coils"/>
    </source>
</evidence>
<dbReference type="InterPro" id="IPR036056">
    <property type="entry name" value="Fibrinogen-like_C"/>
</dbReference>
<dbReference type="Gene3D" id="1.20.5.730">
    <property type="entry name" value="Single helix bin"/>
    <property type="match status" value="1"/>
</dbReference>
<dbReference type="RefSeq" id="XP_023169442.2">
    <property type="nucleotide sequence ID" value="XM_023313674.2"/>
</dbReference>
<dbReference type="PANTHER" id="PTHR19143">
    <property type="entry name" value="FIBRINOGEN/TENASCIN/ANGIOPOEITIN"/>
    <property type="match status" value="1"/>
</dbReference>
<accession>A0A6J1LR83</accession>
<evidence type="ECO:0000313" key="4">
    <source>
        <dbReference type="RefSeq" id="XP_023169442.2"/>
    </source>
</evidence>
<dbReference type="KEGG" id="dhe:111598432"/>
<protein>
    <submittedName>
        <fullName evidence="4">Angiopoietin-related protein 3-like</fullName>
    </submittedName>
</protein>
<dbReference type="PROSITE" id="PS51406">
    <property type="entry name" value="FIBRINOGEN_C_2"/>
    <property type="match status" value="1"/>
</dbReference>
<dbReference type="GO" id="GO:0005615">
    <property type="term" value="C:extracellular space"/>
    <property type="evidence" value="ECO:0007669"/>
    <property type="project" value="TreeGrafter"/>
</dbReference>
<organism evidence="3 4">
    <name type="scientific">Drosophila hydei</name>
    <name type="common">Fruit fly</name>
    <dbReference type="NCBI Taxonomy" id="7224"/>
    <lineage>
        <taxon>Eukaryota</taxon>
        <taxon>Metazoa</taxon>
        <taxon>Ecdysozoa</taxon>
        <taxon>Arthropoda</taxon>
        <taxon>Hexapoda</taxon>
        <taxon>Insecta</taxon>
        <taxon>Pterygota</taxon>
        <taxon>Neoptera</taxon>
        <taxon>Endopterygota</taxon>
        <taxon>Diptera</taxon>
        <taxon>Brachycera</taxon>
        <taxon>Muscomorpha</taxon>
        <taxon>Ephydroidea</taxon>
        <taxon>Drosophilidae</taxon>
        <taxon>Drosophila</taxon>
    </lineage>
</organism>
<feature type="domain" description="Fibrinogen C-terminal" evidence="2">
    <location>
        <begin position="257"/>
        <end position="386"/>
    </location>
</feature>
<dbReference type="SMART" id="SM00186">
    <property type="entry name" value="FBG"/>
    <property type="match status" value="1"/>
</dbReference>